<reference evidence="1" key="1">
    <citation type="submission" date="2012-09" db="EMBL/GenBank/DDBJ databases">
        <authorList>
            <person name="Martin A.A."/>
        </authorList>
    </citation>
    <scope>NUCLEOTIDE SEQUENCE</scope>
</reference>
<organism evidence="1 2">
    <name type="scientific">Angiostrongylus cantonensis</name>
    <name type="common">Rat lungworm</name>
    <dbReference type="NCBI Taxonomy" id="6313"/>
    <lineage>
        <taxon>Eukaryota</taxon>
        <taxon>Metazoa</taxon>
        <taxon>Ecdysozoa</taxon>
        <taxon>Nematoda</taxon>
        <taxon>Chromadorea</taxon>
        <taxon>Rhabditida</taxon>
        <taxon>Rhabditina</taxon>
        <taxon>Rhabditomorpha</taxon>
        <taxon>Strongyloidea</taxon>
        <taxon>Metastrongylidae</taxon>
        <taxon>Angiostrongylus</taxon>
    </lineage>
</organism>
<accession>A0A0K0D2N3</accession>
<proteinExistence type="predicted"/>
<dbReference type="WBParaSite" id="ACAC_0000432801-mRNA-1">
    <property type="protein sequence ID" value="ACAC_0000432801-mRNA-1"/>
    <property type="gene ID" value="ACAC_0000432801"/>
</dbReference>
<sequence length="120" mass="13788">MPQANSYHSMITQANKSNTIIIITFQAVIVNINNVGIKGPWCGVNQHSLASTSRDRTKKWATNRAIWELEVTQATWDPEQVVARMPEKSMQETLDQLADHHVSILKSLPKRYFIFILDYF</sequence>
<evidence type="ECO:0000313" key="1">
    <source>
        <dbReference type="Proteomes" id="UP000035642"/>
    </source>
</evidence>
<reference evidence="2" key="2">
    <citation type="submission" date="2017-02" db="UniProtKB">
        <authorList>
            <consortium name="WormBaseParasite"/>
        </authorList>
    </citation>
    <scope>IDENTIFICATION</scope>
</reference>
<evidence type="ECO:0000313" key="2">
    <source>
        <dbReference type="WBParaSite" id="ACAC_0000432801-mRNA-1"/>
    </source>
</evidence>
<dbReference type="AlphaFoldDB" id="A0A0K0D2N3"/>
<protein>
    <submittedName>
        <fullName evidence="2">Uncharacterized protein</fullName>
    </submittedName>
</protein>
<dbReference type="Proteomes" id="UP000035642">
    <property type="component" value="Unassembled WGS sequence"/>
</dbReference>
<keyword evidence="1" id="KW-1185">Reference proteome</keyword>
<name>A0A0K0D2N3_ANGCA</name>